<proteinExistence type="predicted"/>
<protein>
    <submittedName>
        <fullName evidence="1">Uncharacterized protein</fullName>
    </submittedName>
</protein>
<keyword evidence="2" id="KW-1185">Reference proteome</keyword>
<gene>
    <name evidence="1" type="ORF">SAMN04489866_102217</name>
</gene>
<dbReference type="EMBL" id="FNAF01000002">
    <property type="protein sequence ID" value="SDD31634.1"/>
    <property type="molecule type" value="Genomic_DNA"/>
</dbReference>
<accession>A0A1G6TRU5</accession>
<sequence length="270" mass="28162">MAVAVLPTEDVPRCGLPAVPSAVLPAGDLCWQEEQVVVMTATAPPVELDKAQAAVLAESGGAGVLRWCQAVDLTALTETMARQWGLPQSLTVADAWPDKLPPLAPVAEAPLYGLRLTAGARRRALLAKEAVREGESLLYRTMELTPQTAVEALQSAVAAGCPLALSPWLPAFSDLAGGGLCLFGKPYSLADGEVIVSELQALQGESAAFRRAFAGLLAQTDGRPGLADLALFMEETPVSAETAQQLYARAVDQGHLSESALALRLLGGQA</sequence>
<evidence type="ECO:0000313" key="2">
    <source>
        <dbReference type="Proteomes" id="UP000198995"/>
    </source>
</evidence>
<dbReference type="Proteomes" id="UP000198995">
    <property type="component" value="Unassembled WGS sequence"/>
</dbReference>
<dbReference type="STRING" id="2741.SAMN04489866_102217"/>
<name>A0A1G6TRU5_PEPNI</name>
<evidence type="ECO:0000313" key="1">
    <source>
        <dbReference type="EMBL" id="SDD31634.1"/>
    </source>
</evidence>
<reference evidence="1 2" key="1">
    <citation type="submission" date="2016-10" db="EMBL/GenBank/DDBJ databases">
        <authorList>
            <person name="de Groot N.N."/>
        </authorList>
    </citation>
    <scope>NUCLEOTIDE SEQUENCE [LARGE SCALE GENOMIC DNA]</scope>
    <source>
        <strain evidence="1 2">DSM 20475</strain>
    </source>
</reference>
<dbReference type="AlphaFoldDB" id="A0A1G6TRU5"/>
<organism evidence="1 2">
    <name type="scientific">Peptococcus niger</name>
    <dbReference type="NCBI Taxonomy" id="2741"/>
    <lineage>
        <taxon>Bacteria</taxon>
        <taxon>Bacillati</taxon>
        <taxon>Bacillota</taxon>
        <taxon>Clostridia</taxon>
        <taxon>Eubacteriales</taxon>
        <taxon>Peptococcaceae</taxon>
        <taxon>Peptococcus</taxon>
    </lineage>
</organism>